<dbReference type="EMBL" id="CP012023">
    <property type="protein sequence ID" value="ALI54562.1"/>
    <property type="molecule type" value="Genomic_DNA"/>
</dbReference>
<keyword evidence="3" id="KW-0812">Transmembrane</keyword>
<dbReference type="AlphaFoldDB" id="A0A0P0A9P2"/>
<dbReference type="Pfam" id="PF00892">
    <property type="entry name" value="EamA"/>
    <property type="match status" value="2"/>
</dbReference>
<keyword evidence="5" id="KW-0472">Membrane</keyword>
<proteinExistence type="inferred from homology"/>
<evidence type="ECO:0000256" key="3">
    <source>
        <dbReference type="ARBA" id="ARBA00022692"/>
    </source>
</evidence>
<reference evidence="6 7" key="1">
    <citation type="submission" date="2015-05" db="EMBL/GenBank/DDBJ databases">
        <authorList>
            <person name="Wang D.B."/>
            <person name="Wang M."/>
        </authorList>
    </citation>
    <scope>NUCLEOTIDE SEQUENCE [LARGE SCALE GENOMIC DNA]</scope>
    <source>
        <strain evidence="6 7">IMCC 12053</strain>
    </source>
</reference>
<comment type="subcellular location">
    <subcellularLocation>
        <location evidence="1">Membrane</location>
        <topology evidence="1">Multi-pass membrane protein</topology>
    </subcellularLocation>
</comment>
<dbReference type="Proteomes" id="UP000064920">
    <property type="component" value="Chromosome"/>
</dbReference>
<dbReference type="PANTHER" id="PTHR22911:SF6">
    <property type="entry name" value="SOLUTE CARRIER FAMILY 35 MEMBER G1"/>
    <property type="match status" value="1"/>
</dbReference>
<dbReference type="InterPro" id="IPR000620">
    <property type="entry name" value="EamA_dom"/>
</dbReference>
<dbReference type="InterPro" id="IPR037185">
    <property type="entry name" value="EmrE-like"/>
</dbReference>
<dbReference type="PANTHER" id="PTHR22911">
    <property type="entry name" value="ACYL-MALONYL CONDENSING ENZYME-RELATED"/>
    <property type="match status" value="1"/>
</dbReference>
<comment type="similarity">
    <text evidence="2">Belongs to the drug/metabolite transporter (DMT) superfamily. 10 TMS drug/metabolite exporter (DME) (TC 2.A.7.3) family.</text>
</comment>
<name>A0A0P0A9P2_9RHOB</name>
<organism evidence="6 7">
    <name type="scientific">Celeribacter marinus</name>
    <dbReference type="NCBI Taxonomy" id="1397108"/>
    <lineage>
        <taxon>Bacteria</taxon>
        <taxon>Pseudomonadati</taxon>
        <taxon>Pseudomonadota</taxon>
        <taxon>Alphaproteobacteria</taxon>
        <taxon>Rhodobacterales</taxon>
        <taxon>Roseobacteraceae</taxon>
        <taxon>Celeribacter</taxon>
    </lineage>
</organism>
<evidence type="ECO:0000256" key="5">
    <source>
        <dbReference type="ARBA" id="ARBA00023136"/>
    </source>
</evidence>
<sequence>MTTQTSHPLKAAVWMSGAVFGFSSMAVLGRKLTLDLDTFEIMAYRSLIGVFTVLIISTLAGTRGQIRARALPLHLGRNISHFTGQNLWLFALTLIPLAQLFALEFAYPILVALGASLFLGERLTPLRGATALLGFIGILIVAQPFGAGGLSIGLLAAMACAFGFAGSALFTKRLTRRPDGTVTNILFWLSLMQLGLGVGCAMMDGQMKLFTTAQLPLLTLFALAGLGAHFCLTTALSLAPASVVTPIDFLRLPLIALIAYVLYGEATTWATYIGASVIFGANYINILSESRKSRAARPV</sequence>
<dbReference type="PATRIC" id="fig|1397108.4.peg.634"/>
<dbReference type="KEGG" id="cmar:IMCC12053_614"/>
<accession>A0A0P0A9P2</accession>
<dbReference type="SUPFAM" id="SSF103481">
    <property type="entry name" value="Multidrug resistance efflux transporter EmrE"/>
    <property type="match status" value="2"/>
</dbReference>
<evidence type="ECO:0000313" key="6">
    <source>
        <dbReference type="EMBL" id="ALI54562.1"/>
    </source>
</evidence>
<dbReference type="OrthoDB" id="9810329at2"/>
<evidence type="ECO:0000256" key="4">
    <source>
        <dbReference type="ARBA" id="ARBA00022989"/>
    </source>
</evidence>
<dbReference type="STRING" id="1397108.IMCC12053_614"/>
<protein>
    <submittedName>
        <fullName evidence="6">Arginine/ornithine antiporter ArcD</fullName>
    </submittedName>
</protein>
<dbReference type="RefSeq" id="WP_062215589.1">
    <property type="nucleotide sequence ID" value="NZ_CP012023.1"/>
</dbReference>
<evidence type="ECO:0000256" key="1">
    <source>
        <dbReference type="ARBA" id="ARBA00004141"/>
    </source>
</evidence>
<gene>
    <name evidence="6" type="ORF">IMCC12053_614</name>
</gene>
<evidence type="ECO:0000313" key="7">
    <source>
        <dbReference type="Proteomes" id="UP000064920"/>
    </source>
</evidence>
<dbReference type="GO" id="GO:0016020">
    <property type="term" value="C:membrane"/>
    <property type="evidence" value="ECO:0007669"/>
    <property type="project" value="UniProtKB-SubCell"/>
</dbReference>
<evidence type="ECO:0000256" key="2">
    <source>
        <dbReference type="ARBA" id="ARBA00009853"/>
    </source>
</evidence>
<keyword evidence="7" id="KW-1185">Reference proteome</keyword>
<keyword evidence="4" id="KW-1133">Transmembrane helix</keyword>